<protein>
    <submittedName>
        <fullName evidence="1">Uncharacterized protein</fullName>
    </submittedName>
</protein>
<organism evidence="1 2">
    <name type="scientific">Roseococcus pinisoli</name>
    <dbReference type="NCBI Taxonomy" id="2835040"/>
    <lineage>
        <taxon>Bacteria</taxon>
        <taxon>Pseudomonadati</taxon>
        <taxon>Pseudomonadota</taxon>
        <taxon>Alphaproteobacteria</taxon>
        <taxon>Acetobacterales</taxon>
        <taxon>Roseomonadaceae</taxon>
        <taxon>Roseococcus</taxon>
    </lineage>
</organism>
<dbReference type="RefSeq" id="WP_213669115.1">
    <property type="nucleotide sequence ID" value="NZ_JAHCDA010000001.1"/>
</dbReference>
<sequence length="117" mass="13213">MADERQMGGVLRRLETRVAGWISRRAEDRLMERFGGIQRCPWCRQFAQTQPGWSFRPWDDDASLDVLTCGVCRGTSVWLFGMGMHAMGPLDPPRPDPEFPNYVERTRALAAQAEGGA</sequence>
<evidence type="ECO:0000313" key="1">
    <source>
        <dbReference type="EMBL" id="MBS7810502.1"/>
    </source>
</evidence>
<gene>
    <name evidence="1" type="ORF">KHU32_06110</name>
</gene>
<name>A0ABS5QC27_9PROT</name>
<comment type="caution">
    <text evidence="1">The sequence shown here is derived from an EMBL/GenBank/DDBJ whole genome shotgun (WGS) entry which is preliminary data.</text>
</comment>
<keyword evidence="2" id="KW-1185">Reference proteome</keyword>
<reference evidence="1 2" key="1">
    <citation type="submission" date="2021-05" db="EMBL/GenBank/DDBJ databases">
        <title>Roseococcus sp. XZZS9, whole genome shotgun sequencing project.</title>
        <authorList>
            <person name="Zhao G."/>
            <person name="Shen L."/>
        </authorList>
    </citation>
    <scope>NUCLEOTIDE SEQUENCE [LARGE SCALE GENOMIC DNA]</scope>
    <source>
        <strain evidence="1 2">XZZS9</strain>
    </source>
</reference>
<evidence type="ECO:0000313" key="2">
    <source>
        <dbReference type="Proteomes" id="UP000766336"/>
    </source>
</evidence>
<dbReference type="Proteomes" id="UP000766336">
    <property type="component" value="Unassembled WGS sequence"/>
</dbReference>
<dbReference type="EMBL" id="JAHCDA010000001">
    <property type="protein sequence ID" value="MBS7810502.1"/>
    <property type="molecule type" value="Genomic_DNA"/>
</dbReference>
<proteinExistence type="predicted"/>
<accession>A0ABS5QC27</accession>